<dbReference type="Proteomes" id="UP000244906">
    <property type="component" value="Unassembled WGS sequence"/>
</dbReference>
<evidence type="ECO:0000256" key="2">
    <source>
        <dbReference type="ARBA" id="ARBA00022485"/>
    </source>
</evidence>
<keyword evidence="1" id="KW-0813">Transport</keyword>
<dbReference type="InterPro" id="IPR019554">
    <property type="entry name" value="Soluble_ligand-bd"/>
</dbReference>
<proteinExistence type="predicted"/>
<evidence type="ECO:0000256" key="7">
    <source>
        <dbReference type="ARBA" id="ARBA00023014"/>
    </source>
</evidence>
<dbReference type="SUPFAM" id="SSF142019">
    <property type="entry name" value="Nqo1 FMN-binding domain-like"/>
    <property type="match status" value="1"/>
</dbReference>
<dbReference type="GO" id="GO:0051539">
    <property type="term" value="F:4 iron, 4 sulfur cluster binding"/>
    <property type="evidence" value="ECO:0007669"/>
    <property type="project" value="UniProtKB-KW"/>
</dbReference>
<evidence type="ECO:0000256" key="3">
    <source>
        <dbReference type="ARBA" id="ARBA00022723"/>
    </source>
</evidence>
<dbReference type="SUPFAM" id="SSF142984">
    <property type="entry name" value="Nqo1 middle domain-like"/>
    <property type="match status" value="1"/>
</dbReference>
<dbReference type="InterPro" id="IPR026902">
    <property type="entry name" value="RnfC_N"/>
</dbReference>
<dbReference type="InterPro" id="IPR037225">
    <property type="entry name" value="Nuo51_FMN-bd_sf"/>
</dbReference>
<keyword evidence="2" id="KW-0004">4Fe-4S</keyword>
<dbReference type="EMBL" id="QDDL01000006">
    <property type="protein sequence ID" value="PVZ67758.1"/>
    <property type="molecule type" value="Genomic_DNA"/>
</dbReference>
<dbReference type="Pfam" id="PF13375">
    <property type="entry name" value="RnfC_N"/>
    <property type="match status" value="1"/>
</dbReference>
<dbReference type="PROSITE" id="PS00198">
    <property type="entry name" value="4FE4S_FER_1"/>
    <property type="match status" value="1"/>
</dbReference>
<organism evidence="9 10">
    <name type="scientific">Pelagibaculum spongiae</name>
    <dbReference type="NCBI Taxonomy" id="2080658"/>
    <lineage>
        <taxon>Bacteria</taxon>
        <taxon>Pseudomonadati</taxon>
        <taxon>Pseudomonadota</taxon>
        <taxon>Gammaproteobacteria</taxon>
        <taxon>Oceanospirillales</taxon>
        <taxon>Pelagibaculum</taxon>
    </lineage>
</organism>
<evidence type="ECO:0000259" key="8">
    <source>
        <dbReference type="PROSITE" id="PS51379"/>
    </source>
</evidence>
<evidence type="ECO:0000313" key="9">
    <source>
        <dbReference type="EMBL" id="PVZ67758.1"/>
    </source>
</evidence>
<dbReference type="Pfam" id="PF10531">
    <property type="entry name" value="SLBB"/>
    <property type="match status" value="1"/>
</dbReference>
<dbReference type="Pfam" id="PF13534">
    <property type="entry name" value="Fer4_17"/>
    <property type="match status" value="1"/>
</dbReference>
<dbReference type="PANTHER" id="PTHR43034">
    <property type="entry name" value="ION-TRANSLOCATING OXIDOREDUCTASE COMPLEX SUBUNIT C"/>
    <property type="match status" value="1"/>
</dbReference>
<dbReference type="GO" id="GO:0016020">
    <property type="term" value="C:membrane"/>
    <property type="evidence" value="ECO:0007669"/>
    <property type="project" value="InterPro"/>
</dbReference>
<dbReference type="Pfam" id="PF01512">
    <property type="entry name" value="Complex1_51K"/>
    <property type="match status" value="1"/>
</dbReference>
<evidence type="ECO:0000256" key="6">
    <source>
        <dbReference type="ARBA" id="ARBA00023004"/>
    </source>
</evidence>
<keyword evidence="3" id="KW-0479">Metal-binding</keyword>
<dbReference type="OrthoDB" id="9767754at2"/>
<evidence type="ECO:0000256" key="4">
    <source>
        <dbReference type="ARBA" id="ARBA00022737"/>
    </source>
</evidence>
<dbReference type="PROSITE" id="PS51379">
    <property type="entry name" value="4FE4S_FER_2"/>
    <property type="match status" value="1"/>
</dbReference>
<dbReference type="GO" id="GO:0009055">
    <property type="term" value="F:electron transfer activity"/>
    <property type="evidence" value="ECO:0007669"/>
    <property type="project" value="InterPro"/>
</dbReference>
<reference evidence="9 10" key="1">
    <citation type="submission" date="2018-04" db="EMBL/GenBank/DDBJ databases">
        <title>Thalassorhabdus spongiae gen. nov., sp. nov., isolated from a marine sponge in South-West Iceland.</title>
        <authorList>
            <person name="Knobloch S."/>
            <person name="Daussin A."/>
            <person name="Johannsson R."/>
            <person name="Marteinsson V.T."/>
        </authorList>
    </citation>
    <scope>NUCLEOTIDE SEQUENCE [LARGE SCALE GENOMIC DNA]</scope>
    <source>
        <strain evidence="9 10">Hp12</strain>
    </source>
</reference>
<dbReference type="AlphaFoldDB" id="A0A2V1GRP4"/>
<dbReference type="InterPro" id="IPR011053">
    <property type="entry name" value="Single_hybrid_motif"/>
</dbReference>
<dbReference type="InterPro" id="IPR011538">
    <property type="entry name" value="Nuo51_FMN-bd"/>
</dbReference>
<dbReference type="Gene3D" id="3.40.50.11540">
    <property type="entry name" value="NADH-ubiquinone oxidoreductase 51kDa subunit"/>
    <property type="match status" value="1"/>
</dbReference>
<comment type="caution">
    <text evidence="9">The sequence shown here is derived from an EMBL/GenBank/DDBJ whole genome shotgun (WGS) entry which is preliminary data.</text>
</comment>
<keyword evidence="6" id="KW-0408">Iron</keyword>
<evidence type="ECO:0000256" key="1">
    <source>
        <dbReference type="ARBA" id="ARBA00022448"/>
    </source>
</evidence>
<dbReference type="PIRSF" id="PIRSF036408">
    <property type="entry name" value="PduS_prd"/>
    <property type="match status" value="1"/>
</dbReference>
<dbReference type="SUPFAM" id="SSF46548">
    <property type="entry name" value="alpha-helical ferredoxin"/>
    <property type="match status" value="1"/>
</dbReference>
<sequence length="446" mass="48452">MNLIEQVRDAGVVGAGGAGFPTHVKLNAKAEYLIVNAAECEPLLETDKFLMRQNADEMIAGVLLAKQQVQASKAVVALKAKYKTEIAVLEESIARLNADVEIFGMDNYYPAGDEQTMVYDVTGRTVPPAGIPLQVGCVVSNVGTLINVFRASQGKSVTRKIITVVGEVKQPRLIEAPLGMTLAECIEAAGGSKLEDYAVIRGGPMMGPILYKDQLAELTVTKADGGLIVLPRDHYLVLRSERTPQRILKETLSACIQCGFCTEQCPRFQIGHDLHPHKMMRVLGRVEEYTQEHQEALLCCACGICELTACPMDISPRQVNLIIADELRKKGIRYQAPETDKPITGREGRDFKKIPPERLIARIGLSPYYHQKLADYLPLYSQSVEISLSQHIGAPCQAVVAVGDQVTEGQMIGQVPAEKLGAPVHASISGRVTAIENGAVRISAEA</sequence>
<dbReference type="InterPro" id="IPR017896">
    <property type="entry name" value="4Fe4S_Fe-S-bd"/>
</dbReference>
<protein>
    <submittedName>
        <fullName evidence="9">Proton-conducting membrane transporter</fullName>
    </submittedName>
</protein>
<dbReference type="InterPro" id="IPR009051">
    <property type="entry name" value="Helical_ferredxn"/>
</dbReference>
<dbReference type="InterPro" id="IPR010208">
    <property type="entry name" value="Ion_transpt_RnfC/RsxC"/>
</dbReference>
<dbReference type="Gene3D" id="1.10.1060.10">
    <property type="entry name" value="Alpha-helical ferredoxin"/>
    <property type="match status" value="1"/>
</dbReference>
<feature type="domain" description="4Fe-4S ferredoxin-type" evidence="8">
    <location>
        <begin position="245"/>
        <end position="275"/>
    </location>
</feature>
<evidence type="ECO:0000256" key="5">
    <source>
        <dbReference type="ARBA" id="ARBA00022982"/>
    </source>
</evidence>
<dbReference type="GO" id="GO:0046872">
    <property type="term" value="F:metal ion binding"/>
    <property type="evidence" value="ECO:0007669"/>
    <property type="project" value="UniProtKB-KW"/>
</dbReference>
<name>A0A2V1GRP4_9GAMM</name>
<keyword evidence="4" id="KW-0677">Repeat</keyword>
<dbReference type="InterPro" id="IPR017900">
    <property type="entry name" value="4Fe4S_Fe_S_CS"/>
</dbReference>
<dbReference type="PANTHER" id="PTHR43034:SF2">
    <property type="entry name" value="ION-TRANSLOCATING OXIDOREDUCTASE COMPLEX SUBUNIT C"/>
    <property type="match status" value="1"/>
</dbReference>
<dbReference type="InterPro" id="IPR017054">
    <property type="entry name" value="PduS"/>
</dbReference>
<dbReference type="SUPFAM" id="SSF51230">
    <property type="entry name" value="Single hybrid motif"/>
    <property type="match status" value="1"/>
</dbReference>
<keyword evidence="10" id="KW-1185">Reference proteome</keyword>
<dbReference type="RefSeq" id="WP_116687954.1">
    <property type="nucleotide sequence ID" value="NZ_CAWNYD010000006.1"/>
</dbReference>
<accession>A0A2V1GRP4</accession>
<gene>
    <name evidence="9" type="ORF">DC094_15095</name>
</gene>
<evidence type="ECO:0000313" key="10">
    <source>
        <dbReference type="Proteomes" id="UP000244906"/>
    </source>
</evidence>
<dbReference type="Gene3D" id="3.10.20.600">
    <property type="match status" value="1"/>
</dbReference>
<keyword evidence="5" id="KW-0249">Electron transport</keyword>
<keyword evidence="7" id="KW-0411">Iron-sulfur</keyword>